<comment type="caution">
    <text evidence="2">The sequence shown here is derived from an EMBL/GenBank/DDBJ whole genome shotgun (WGS) entry which is preliminary data.</text>
</comment>
<proteinExistence type="predicted"/>
<feature type="compositionally biased region" description="Polar residues" evidence="1">
    <location>
        <begin position="31"/>
        <end position="51"/>
    </location>
</feature>
<sequence length="106" mass="11674">MNPLVMMQLMAQMQQGGTQPAQGMGLPSVMPQGQQQSMPLSQNQTQPSFEQMMSGYGNTDPMSQLMMMQPQSSSILDEGALSAIKSAKTALKMDDEEKTRLSAWDW</sequence>
<dbReference type="AlphaFoldDB" id="A0A0K8ME20"/>
<keyword evidence="3" id="KW-1185">Reference proteome</keyword>
<organism evidence="2 3">
    <name type="scientific">Caedimonas varicaedens</name>
    <dbReference type="NCBI Taxonomy" id="1629334"/>
    <lineage>
        <taxon>Bacteria</taxon>
        <taxon>Pseudomonadati</taxon>
        <taxon>Pseudomonadota</taxon>
        <taxon>Alphaproteobacteria</taxon>
        <taxon>Holosporales</taxon>
        <taxon>Caedimonadaceae</taxon>
        <taxon>Caedimonas</taxon>
    </lineage>
</organism>
<reference evidence="2 3" key="1">
    <citation type="submission" date="2015-03" db="EMBL/GenBank/DDBJ databases">
        <title>Caedibacter varicaedens, whole genome shotgun sequence.</title>
        <authorList>
            <person name="Suzuki H."/>
            <person name="Dapper A.L."/>
            <person name="Gibson A.K."/>
            <person name="Jackson C."/>
            <person name="Lee H."/>
            <person name="Pejaver V.R."/>
            <person name="Doak T."/>
            <person name="Lynch M."/>
        </authorList>
    </citation>
    <scope>NUCLEOTIDE SEQUENCE [LARGE SCALE GENOMIC DNA]</scope>
</reference>
<evidence type="ECO:0000313" key="3">
    <source>
        <dbReference type="Proteomes" id="UP000036771"/>
    </source>
</evidence>
<name>A0A0K8ME20_9PROT</name>
<evidence type="ECO:0000256" key="1">
    <source>
        <dbReference type="SAM" id="MobiDB-lite"/>
    </source>
</evidence>
<accession>A0A0K8ME20</accession>
<dbReference type="Proteomes" id="UP000036771">
    <property type="component" value="Unassembled WGS sequence"/>
</dbReference>
<feature type="region of interest" description="Disordered" evidence="1">
    <location>
        <begin position="16"/>
        <end position="64"/>
    </location>
</feature>
<dbReference type="EMBL" id="BBVC01000024">
    <property type="protein sequence ID" value="GAO98114.1"/>
    <property type="molecule type" value="Genomic_DNA"/>
</dbReference>
<dbReference type="STRING" id="1629334.Cva_00762"/>
<gene>
    <name evidence="2" type="ORF">Cva_00762</name>
</gene>
<evidence type="ECO:0000313" key="2">
    <source>
        <dbReference type="EMBL" id="GAO98114.1"/>
    </source>
</evidence>
<protein>
    <submittedName>
        <fullName evidence="2">Uncharacterized protein</fullName>
    </submittedName>
</protein>